<organism evidence="5 6">
    <name type="scientific">Pseudoalteromonas luteoviolacea NCIMB 1942</name>
    <dbReference type="NCBI Taxonomy" id="1365253"/>
    <lineage>
        <taxon>Bacteria</taxon>
        <taxon>Pseudomonadati</taxon>
        <taxon>Pseudomonadota</taxon>
        <taxon>Gammaproteobacteria</taxon>
        <taxon>Alteromonadales</taxon>
        <taxon>Pseudoalteromonadaceae</taxon>
        <taxon>Pseudoalteromonas</taxon>
    </lineage>
</organism>
<dbReference type="Pfam" id="PF17892">
    <property type="entry name" value="Cadherin_5"/>
    <property type="match status" value="1"/>
</dbReference>
<evidence type="ECO:0000313" key="6">
    <source>
        <dbReference type="Proteomes" id="UP000076587"/>
    </source>
</evidence>
<dbReference type="SUPFAM" id="SSF56219">
    <property type="entry name" value="DNase I-like"/>
    <property type="match status" value="1"/>
</dbReference>
<dbReference type="SUPFAM" id="SSF54060">
    <property type="entry name" value="His-Me finger endonucleases"/>
    <property type="match status" value="1"/>
</dbReference>
<dbReference type="InterPro" id="IPR015919">
    <property type="entry name" value="Cadherin-like_sf"/>
</dbReference>
<dbReference type="EMBL" id="AUXT01000072">
    <property type="protein sequence ID" value="KZN54050.1"/>
    <property type="molecule type" value="Genomic_DNA"/>
</dbReference>
<feature type="signal peptide" evidence="3">
    <location>
        <begin position="1"/>
        <end position="33"/>
    </location>
</feature>
<dbReference type="InterPro" id="IPR013783">
    <property type="entry name" value="Ig-like_fold"/>
</dbReference>
<dbReference type="SMART" id="SM00736">
    <property type="entry name" value="CADG"/>
    <property type="match status" value="4"/>
</dbReference>
<dbReference type="PATRIC" id="fig|1365253.3.peg.1092"/>
<comment type="caution">
    <text evidence="5">The sequence shown here is derived from an EMBL/GenBank/DDBJ whole genome shotgun (WGS) entry which is preliminary data.</text>
</comment>
<dbReference type="SUPFAM" id="SSF141072">
    <property type="entry name" value="CalX-like"/>
    <property type="match status" value="1"/>
</dbReference>
<feature type="chain" id="PRO_5007886578" description="LTD domain-containing protein" evidence="3">
    <location>
        <begin position="34"/>
        <end position="2674"/>
    </location>
</feature>
<dbReference type="Gene3D" id="3.60.10.10">
    <property type="entry name" value="Endonuclease/exonuclease/phosphatase"/>
    <property type="match status" value="1"/>
</dbReference>
<evidence type="ECO:0000256" key="2">
    <source>
        <dbReference type="SAM" id="MobiDB-lite"/>
    </source>
</evidence>
<dbReference type="CDD" id="cd10283">
    <property type="entry name" value="MnuA_DNase1-like"/>
    <property type="match status" value="1"/>
</dbReference>
<dbReference type="InterPro" id="IPR044925">
    <property type="entry name" value="His-Me_finger_sf"/>
</dbReference>
<dbReference type="PANTHER" id="PTHR42834">
    <property type="entry name" value="ENDONUCLEASE/EXONUCLEASE/PHOSPHATASE FAMILY PROTEIN (AFU_ORTHOLOGUE AFUA_3G09210)"/>
    <property type="match status" value="1"/>
</dbReference>
<evidence type="ECO:0000259" key="4">
    <source>
        <dbReference type="PROSITE" id="PS51841"/>
    </source>
</evidence>
<dbReference type="Pfam" id="PF17963">
    <property type="entry name" value="Big_9"/>
    <property type="match status" value="5"/>
</dbReference>
<dbReference type="Gene3D" id="2.60.40.10">
    <property type="entry name" value="Immunoglobulins"/>
    <property type="match status" value="4"/>
</dbReference>
<feature type="domain" description="LTD" evidence="4">
    <location>
        <begin position="813"/>
        <end position="935"/>
    </location>
</feature>
<comment type="similarity">
    <text evidence="1">Belongs to the EndA/NucM nuclease family.</text>
</comment>
<dbReference type="NCBIfam" id="NF012211">
    <property type="entry name" value="tand_rpt_95"/>
    <property type="match status" value="6"/>
</dbReference>
<keyword evidence="3" id="KW-0732">Signal</keyword>
<feature type="region of interest" description="Disordered" evidence="2">
    <location>
        <begin position="456"/>
        <end position="537"/>
    </location>
</feature>
<proteinExistence type="inferred from homology"/>
<dbReference type="InterPro" id="IPR038081">
    <property type="entry name" value="CalX-like_sf"/>
</dbReference>
<dbReference type="OrthoDB" id="5242130at2"/>
<dbReference type="InterPro" id="IPR053784">
    <property type="entry name" value="Choice_anch_U_dom"/>
</dbReference>
<dbReference type="NCBIfam" id="NF041766">
    <property type="entry name" value="choice_anch_U"/>
    <property type="match status" value="1"/>
</dbReference>
<dbReference type="InterPro" id="IPR047971">
    <property type="entry name" value="ExeM-like"/>
</dbReference>
<sequence length="2674" mass="283320">MNSNNKHRTKLRYLRRCIAIGLCSSIVAGQACANVIFTEYVEGSSNNKALEITNFGSSSIDLTTVSIALTANGKKLDEVTPLTLSGTLAAGGSYVLYNNGASDELKALGDVASTATYFNGDDALTLLVNGVIVDSIGQVGTDPGSSWGSGDTSTKDKTLRRKIGIENGDTVIDDAFDPANEWVGFAKNTFDGLGCSGIAACGGSGNIPSEISGTPKTIVNATDNYAFTPSVTNLDNDTLVFTIENKPSWASFDTATGMLSGTPSAADIGKYDNIVITVNDGTITNALNGFSITVRAAGTNDAPMISGTPSTSVQATRNYIFTPVVIDLENDDLVFSITNKPSWAAFDTATGKLSGAPAESDVGSNDNIVISVTDGVNAPVSLPAFSITVTDKPGSNYDYNTYYASAIGKVGTELENALSQIARQGQQRMTYSQVWDALKYTDEDPNNPSNVLLFYTGRSQDKNTNGGGTTDWNREHSWPKSHGFPSESQYGYTDIHHLRPTDVKVNSTRSSKDYDDGGNPVDNAPGSFTDSDSFEPRDAVKGDTARMMFYMAVRYDGTDGGMPDLELVNNISASSSPTLGVLCNLMDWHSEDTIDQLELDRHQRIVEQQGNRNPFVDNPEFAEILFGDTCPKLGDVAPVIGGKPKLTVGAGRAYSFTPTASDQNKDDLTFSIVNKPSWATFDTQTGRLSGTPAVADIAVYENIQISVTDGKSTVSLPSFNIEVVDPSTIKNPPTISGKPNTSAVVDVAYSFKPEASDADNDTLTFSIINKPTWATFNTQIGELSGTPSSKDIGITSNIVIGVTDGNTDVVNLPEFSIQVSEKVEASKVIFTEYIEGSSSNKAVEITNFTGATLDLSRVTITLADNGKPLTTEGLRTQTLSGELKHGETHVIANSSANDEIKSRQDSTSTITYFNGDDALVLMVDGQVADVFGQVGTDPGSAWGSGDTSTKDKTLRRKDGITSGDTVLDDVFDPSVEWEGFAKNTADGLGCSGVAACGTDGGSTPPQVQIGACNDPATLISAIQGNGKSSALVDQSVVIEGVVVASFQNAGQHGGFFIQEEDQQADHDSKTSEGIFVADTNTKVKVGEQVRVLGKVVEKYDLTQISTVTDTLSCATDVLTQVTPTEVNLPFAKDFDQESLEGMWISMPQKLHVTLSHNFTKYGEIYLSQGMRMQPTNKFPKDDPRRLELAELNARNVLLVDDNSTQSNPEDISYYPGFSADKPLRSGAQASNMSGVIHYAYGNYKLIPTSLPSFEKSNPRRTKPAERKSEQHIRVASFNVLNYFVDFNGRGANNEKEFNRQRSKVIRAILASDADVVGLMEIENNGYGDSSAIKNLIDGLNERDDVNDWAFIDPKLNQVGTDSVTVGIIYRANRVAPQGTAQVITDAPFDEATRAHRPPMLQSFKPINGGKEVRVVVNHFRSKGGSCSADMDDAVEGACNGQRVLAAKTVIAALTKANGEATTNTVIQSADAPVYAILGDFNAYAYEAPMLEFYSAGFANLNIEKEAGDNYSYYYSGVAGSLDHMLTASTSVDSVVQTMHWHINADEAAGLDYNTEGKSEDQQSKWFSDSPYRSSDHDPVITDFDLEAVVIPDNQAPVANDDTADAVQGDAITIDVLANDTDADANALTITAATLVSGSGEVRFTDAQVSYVPSADFVGEATISYTITDGNGGTASANIVVNVIAKNQAPVAVNDTASVLEDQVVTIAVLGNDSDENVATLKVSSATLTSGSGQVEYSDSEVTYTPAANFNGAAQISYVIRDEEVLTASAQIAVTVAPQNDAPTVVNDSVVVSAKVLAEIDVLANDTDIDGDALRITTASADIGNVVIDGDVLLYNAPALNSGNATISYAISDGSATSEGTVLVQISTANLAPVAIDDFVQLDASQSTVTVAVLNNDRDPDGDRLSLVAVNADAGNAVIAENRIVFSTNDTFNGVAQVRYAISDGFGGRAEAVLEIRQDQPSAPEITVPADLTVNATGQLTKVDLGVATAVDSSGEPVAVELVGSNFLPSGENKVYWQACGTEDVCAKAVQLVNVRPMVSMPAPSQIIVEGQTATVPVVLSGEHFEYPVIIDFAVSGTASEDDYTMAAGKLTIESGTRGEISVETLLDEVNDSEETLVISLDTTGLNASVEQRHQITIVESNIAPELTLNAEQQGEARSIMVTEQGLITITVEVLDQNSADTHVIEWTAQDGLTNESNDSTVFSINAAELSAGVYQISAKAIDNEGLFDTQSVVFKVVSEQPTLDENADSDGDLLNDAMEGFGDDDADGIPNYLDPIDVQCNVLPSSGNNWGSSLIEVEAGVCMSLGALGLGSDNNAASLSAEEAVSTGLVNADEGVENRGGIFDFVVNMPSGTDSVKVVLPQQAVVPANAQYRKYLPNQGWVTFSAQNGNAIHSAMGQEGYCPSINDASWQEGLIEGAWCVRLTLVDGGEYDADGVKNGKIVDPGGVGVTRSDNKAPVAKNDVQEVVRNESVVIDVLTNDTDADGDTLYVINAVAERGTVTINNDSSLQYQSALDYVGADTIQYTVSDGKGGASTAFVRVNIVAKAQVQNQAPITVDETAEMYNDQTITIDVISNDSDPEGDKLTLISATADSGEVTFTDSSITFMPAANSEGKVAINYVVVDEHNAQASGTLSVTVNVRPSGSSEPEKVELSSGSMPVLMLLLVIPALLRRRR</sequence>
<dbReference type="CDD" id="cd04486">
    <property type="entry name" value="YhcR_OBF_like"/>
    <property type="match status" value="1"/>
</dbReference>
<evidence type="ECO:0000256" key="1">
    <source>
        <dbReference type="ARBA" id="ARBA00006429"/>
    </source>
</evidence>
<dbReference type="InterPro" id="IPR006644">
    <property type="entry name" value="Cadg"/>
</dbReference>
<dbReference type="PROSITE" id="PS51257">
    <property type="entry name" value="PROKAR_LIPOPROTEIN"/>
    <property type="match status" value="1"/>
</dbReference>
<dbReference type="InterPro" id="IPR041690">
    <property type="entry name" value="Cadherin_5"/>
</dbReference>
<dbReference type="InterPro" id="IPR001322">
    <property type="entry name" value="Lamin_tail_dom"/>
</dbReference>
<dbReference type="Gene3D" id="2.60.40.2810">
    <property type="match status" value="5"/>
</dbReference>
<evidence type="ECO:0000256" key="3">
    <source>
        <dbReference type="SAM" id="SignalP"/>
    </source>
</evidence>
<dbReference type="Pfam" id="PF04231">
    <property type="entry name" value="Endonuclease_1"/>
    <property type="match status" value="1"/>
</dbReference>
<dbReference type="GO" id="GO:0004518">
    <property type="term" value="F:nuclease activity"/>
    <property type="evidence" value="ECO:0007669"/>
    <property type="project" value="InterPro"/>
</dbReference>
<name>A0A167G2Y6_9GAMM</name>
<dbReference type="SUPFAM" id="SSF49313">
    <property type="entry name" value="Cadherin-like"/>
    <property type="match status" value="4"/>
</dbReference>
<dbReference type="Proteomes" id="UP000076587">
    <property type="component" value="Unassembled WGS sequence"/>
</dbReference>
<dbReference type="GO" id="GO:0016020">
    <property type="term" value="C:membrane"/>
    <property type="evidence" value="ECO:0007669"/>
    <property type="project" value="InterPro"/>
</dbReference>
<dbReference type="InterPro" id="IPR036691">
    <property type="entry name" value="Endo/exonu/phosph_ase_sf"/>
</dbReference>
<accession>A0A167G2Y6</accession>
<dbReference type="NCBIfam" id="NF033681">
    <property type="entry name" value="ExeM_NucH_DNase"/>
    <property type="match status" value="1"/>
</dbReference>
<dbReference type="InterPro" id="IPR007346">
    <property type="entry name" value="Endonuclease-I"/>
</dbReference>
<protein>
    <recommendedName>
        <fullName evidence="4">LTD domain-containing protein</fullName>
    </recommendedName>
</protein>
<reference evidence="5 6" key="1">
    <citation type="submission" date="2013-07" db="EMBL/GenBank/DDBJ databases">
        <title>Comparative Genomic and Metabolomic Analysis of Twelve Strains of Pseudoalteromonas luteoviolacea.</title>
        <authorList>
            <person name="Vynne N.G."/>
            <person name="Mansson M."/>
            <person name="Gram L."/>
        </authorList>
    </citation>
    <scope>NUCLEOTIDE SEQUENCE [LARGE SCALE GENOMIC DNA]</scope>
    <source>
        <strain evidence="5 6">NCIMB 1942</strain>
    </source>
</reference>
<dbReference type="PROSITE" id="PS51841">
    <property type="entry name" value="LTD"/>
    <property type="match status" value="2"/>
</dbReference>
<dbReference type="PANTHER" id="PTHR42834:SF1">
    <property type="entry name" value="ENDONUCLEASE_EXONUCLEASE_PHOSPHATASE FAMILY PROTEIN (AFU_ORTHOLOGUE AFUA_3G09210)"/>
    <property type="match status" value="1"/>
</dbReference>
<feature type="domain" description="LTD" evidence="4">
    <location>
        <begin position="28"/>
        <end position="140"/>
    </location>
</feature>
<gene>
    <name evidence="5" type="ORF">N482_24615</name>
</gene>
<dbReference type="RefSeq" id="WP_063376017.1">
    <property type="nucleotide sequence ID" value="NZ_AUXT01000072.1"/>
</dbReference>
<dbReference type="GO" id="GO:0005509">
    <property type="term" value="F:calcium ion binding"/>
    <property type="evidence" value="ECO:0007669"/>
    <property type="project" value="InterPro"/>
</dbReference>
<dbReference type="Pfam" id="PF05345">
    <property type="entry name" value="He_PIG"/>
    <property type="match status" value="3"/>
</dbReference>
<dbReference type="Pfam" id="PF00932">
    <property type="entry name" value="LTD"/>
    <property type="match status" value="2"/>
</dbReference>
<evidence type="ECO:0000313" key="5">
    <source>
        <dbReference type="EMBL" id="KZN54050.1"/>
    </source>
</evidence>